<accession>A0A0M2HUG1</accession>
<evidence type="ECO:0000313" key="1">
    <source>
        <dbReference type="EMBL" id="KJL48103.1"/>
    </source>
</evidence>
<name>A0A0M2HUG1_9MICO</name>
<reference evidence="1 2" key="1">
    <citation type="submission" date="2015-02" db="EMBL/GenBank/DDBJ databases">
        <title>Draft genome sequences of ten Microbacterium spp. with emphasis on heavy metal contaminated environments.</title>
        <authorList>
            <person name="Corretto E."/>
        </authorList>
    </citation>
    <scope>NUCLEOTIDE SEQUENCE [LARGE SCALE GENOMIC DNA]</scope>
    <source>
        <strain evidence="1 2">SA35</strain>
    </source>
</reference>
<keyword evidence="2" id="KW-1185">Reference proteome</keyword>
<dbReference type="AlphaFoldDB" id="A0A0M2HUG1"/>
<protein>
    <submittedName>
        <fullName evidence="1">Uncharacterized protein</fullName>
    </submittedName>
</protein>
<evidence type="ECO:0000313" key="2">
    <source>
        <dbReference type="Proteomes" id="UP000033900"/>
    </source>
</evidence>
<comment type="caution">
    <text evidence="1">The sequence shown here is derived from an EMBL/GenBank/DDBJ whole genome shotgun (WGS) entry which is preliminary data.</text>
</comment>
<dbReference type="Proteomes" id="UP000033900">
    <property type="component" value="Unassembled WGS sequence"/>
</dbReference>
<organism evidence="1 2">
    <name type="scientific">Microbacterium hydrocarbonoxydans</name>
    <dbReference type="NCBI Taxonomy" id="273678"/>
    <lineage>
        <taxon>Bacteria</taxon>
        <taxon>Bacillati</taxon>
        <taxon>Actinomycetota</taxon>
        <taxon>Actinomycetes</taxon>
        <taxon>Micrococcales</taxon>
        <taxon>Microbacteriaceae</taxon>
        <taxon>Microbacterium</taxon>
    </lineage>
</organism>
<dbReference type="EMBL" id="JYJB01000008">
    <property type="protein sequence ID" value="KJL48103.1"/>
    <property type="molecule type" value="Genomic_DNA"/>
</dbReference>
<sequence>MAALSSTLLAAWSESTAPMPTSRCAGASLLLGHANPWDFGPYRAAHSAHILAFWWHRSG</sequence>
<dbReference type="PATRIC" id="fig|273678.4.peg.1735"/>
<dbReference type="STRING" id="273678.RS84_01732"/>
<proteinExistence type="predicted"/>
<gene>
    <name evidence="1" type="ORF">RS84_01732</name>
</gene>